<name>A0A821TLW2_9NEOP</name>
<proteinExistence type="predicted"/>
<keyword evidence="3" id="KW-1185">Reference proteome</keyword>
<evidence type="ECO:0000313" key="3">
    <source>
        <dbReference type="Proteomes" id="UP000663880"/>
    </source>
</evidence>
<accession>A0A821TLW2</accession>
<dbReference type="AlphaFoldDB" id="A0A821TLW2"/>
<dbReference type="EMBL" id="CAJOBZ010000024">
    <property type="protein sequence ID" value="CAF4875366.1"/>
    <property type="molecule type" value="Genomic_DNA"/>
</dbReference>
<protein>
    <submittedName>
        <fullName evidence="2">Uncharacterized protein</fullName>
    </submittedName>
</protein>
<evidence type="ECO:0000313" key="2">
    <source>
        <dbReference type="EMBL" id="CAF4875366.1"/>
    </source>
</evidence>
<reference evidence="2" key="1">
    <citation type="submission" date="2021-02" db="EMBL/GenBank/DDBJ databases">
        <authorList>
            <person name="Steward A R."/>
        </authorList>
    </citation>
    <scope>NUCLEOTIDE SEQUENCE</scope>
</reference>
<dbReference type="Proteomes" id="UP000663880">
    <property type="component" value="Unassembled WGS sequence"/>
</dbReference>
<feature type="region of interest" description="Disordered" evidence="1">
    <location>
        <begin position="78"/>
        <end position="104"/>
    </location>
</feature>
<gene>
    <name evidence="2" type="ORF">PMACD_LOCUS9130</name>
</gene>
<feature type="compositionally biased region" description="Basic and acidic residues" evidence="1">
    <location>
        <begin position="95"/>
        <end position="104"/>
    </location>
</feature>
<organism evidence="2 3">
    <name type="scientific">Pieris macdunnoughi</name>
    <dbReference type="NCBI Taxonomy" id="345717"/>
    <lineage>
        <taxon>Eukaryota</taxon>
        <taxon>Metazoa</taxon>
        <taxon>Ecdysozoa</taxon>
        <taxon>Arthropoda</taxon>
        <taxon>Hexapoda</taxon>
        <taxon>Insecta</taxon>
        <taxon>Pterygota</taxon>
        <taxon>Neoptera</taxon>
        <taxon>Endopterygota</taxon>
        <taxon>Lepidoptera</taxon>
        <taxon>Glossata</taxon>
        <taxon>Ditrysia</taxon>
        <taxon>Papilionoidea</taxon>
        <taxon>Pieridae</taxon>
        <taxon>Pierinae</taxon>
        <taxon>Pieris</taxon>
    </lineage>
</organism>
<comment type="caution">
    <text evidence="2">The sequence shown here is derived from an EMBL/GenBank/DDBJ whole genome shotgun (WGS) entry which is preliminary data.</text>
</comment>
<evidence type="ECO:0000256" key="1">
    <source>
        <dbReference type="SAM" id="MobiDB-lite"/>
    </source>
</evidence>
<sequence length="104" mass="11660">MSRSTSQRSNVRIATRILDNYEAETGNSFDKPKKSNSRKSLNVTTFSAPTESVPPILDAVVEPVIETIASVKEIQPIESPKQQEPSGMEFMQEEISERFSNEEL</sequence>